<feature type="binding site" evidence="4">
    <location>
        <begin position="223"/>
        <end position="226"/>
    </location>
    <ligand>
        <name>substrate</name>
    </ligand>
</feature>
<feature type="binding site" evidence="4">
    <location>
        <position position="200"/>
    </location>
    <ligand>
        <name>NADP(+)</name>
        <dbReference type="ChEBI" id="CHEBI:58349"/>
    </ligand>
</feature>
<evidence type="ECO:0000256" key="3">
    <source>
        <dbReference type="ARBA" id="ARBA00023277"/>
    </source>
</evidence>
<dbReference type="AlphaFoldDB" id="A0A1I7MY26"/>
<feature type="binding site" evidence="4">
    <location>
        <position position="58"/>
    </location>
    <ligand>
        <name>NADP(+)</name>
        <dbReference type="ChEBI" id="CHEBI:58349"/>
    </ligand>
</feature>
<accession>A0A1I7MY26</accession>
<dbReference type="GO" id="GO:0005975">
    <property type="term" value="P:carbohydrate metabolic process"/>
    <property type="evidence" value="ECO:0007669"/>
    <property type="project" value="UniProtKB-UniRule"/>
</dbReference>
<gene>
    <name evidence="4" type="primary">hldD</name>
    <name evidence="6" type="ORF">SAMN05660895_0082</name>
</gene>
<feature type="active site" description="Proton acceptor" evidence="4">
    <location>
        <position position="200"/>
    </location>
</feature>
<dbReference type="EC" id="5.1.3.20" evidence="4"/>
<feature type="binding site" evidence="4">
    <location>
        <position position="302"/>
    </location>
    <ligand>
        <name>substrate</name>
    </ligand>
</feature>
<feature type="binding site" evidence="4">
    <location>
        <position position="209"/>
    </location>
    <ligand>
        <name>substrate</name>
    </ligand>
</feature>
<keyword evidence="3 4" id="KW-0119">Carbohydrate metabolism</keyword>
<comment type="subunit">
    <text evidence="4">Homopentamer.</text>
</comment>
<feature type="binding site" evidence="4">
    <location>
        <begin position="51"/>
        <end position="52"/>
    </location>
    <ligand>
        <name>NADP(+)</name>
        <dbReference type="ChEBI" id="CHEBI:58349"/>
    </ligand>
</feature>
<dbReference type="InterPro" id="IPR036291">
    <property type="entry name" value="NAD(P)-bd_dom_sf"/>
</dbReference>
<comment type="cofactor">
    <cofactor evidence="4">
        <name>NADP(+)</name>
        <dbReference type="ChEBI" id="CHEBI:58349"/>
    </cofactor>
    <text evidence="4">Binds 1 NADP(+) per subunit.</text>
</comment>
<dbReference type="NCBIfam" id="TIGR02197">
    <property type="entry name" value="heptose_epim"/>
    <property type="match status" value="1"/>
</dbReference>
<feature type="binding site" evidence="4">
    <location>
        <position position="73"/>
    </location>
    <ligand>
        <name>NADP(+)</name>
        <dbReference type="ChEBI" id="CHEBI:58349"/>
    </ligand>
</feature>
<keyword evidence="2 4" id="KW-0413">Isomerase</keyword>
<dbReference type="InterPro" id="IPR011912">
    <property type="entry name" value="Heptose_epim"/>
</dbReference>
<feature type="binding site" evidence="4">
    <location>
        <position position="167"/>
    </location>
    <ligand>
        <name>NADP(+)</name>
        <dbReference type="ChEBI" id="CHEBI:58349"/>
    </ligand>
</feature>
<proteinExistence type="inferred from homology"/>
<dbReference type="CDD" id="cd05248">
    <property type="entry name" value="ADP_GME_SDR_e"/>
    <property type="match status" value="1"/>
</dbReference>
<dbReference type="EMBL" id="FPCJ01000001">
    <property type="protein sequence ID" value="SFV27300.1"/>
    <property type="molecule type" value="Genomic_DNA"/>
</dbReference>
<dbReference type="PANTHER" id="PTHR43103">
    <property type="entry name" value="NUCLEOSIDE-DIPHOSPHATE-SUGAR EPIMERASE"/>
    <property type="match status" value="1"/>
</dbReference>
<comment type="caution">
    <text evidence="4">Lacks conserved residue(s) required for the propagation of feature annotation.</text>
</comment>
<dbReference type="InterPro" id="IPR001509">
    <property type="entry name" value="Epimerase_deHydtase"/>
</dbReference>
<feature type="active site" description="Proton acceptor" evidence="4">
    <location>
        <position position="163"/>
    </location>
</feature>
<feature type="binding site" evidence="4">
    <location>
        <position position="192"/>
    </location>
    <ligand>
        <name>NADP(+)</name>
        <dbReference type="ChEBI" id="CHEBI:58349"/>
    </ligand>
</feature>
<organism evidence="6 7">
    <name type="scientific">Thermoflavifilum thermophilum</name>
    <dbReference type="NCBI Taxonomy" id="1393122"/>
    <lineage>
        <taxon>Bacteria</taxon>
        <taxon>Pseudomonadati</taxon>
        <taxon>Bacteroidota</taxon>
        <taxon>Chitinophagia</taxon>
        <taxon>Chitinophagales</taxon>
        <taxon>Chitinophagaceae</taxon>
        <taxon>Thermoflavifilum</taxon>
    </lineage>
</organism>
<comment type="function">
    <text evidence="4">Catalyzes the interconversion between ADP-D-glycero-beta-D-manno-heptose and ADP-L-glycero-beta-D-manno-heptose via an epimerization at carbon 6 of the heptose.</text>
</comment>
<dbReference type="PROSITE" id="PS51257">
    <property type="entry name" value="PROKAR_LIPOPROTEIN"/>
    <property type="match status" value="1"/>
</dbReference>
<reference evidence="7" key="1">
    <citation type="submission" date="2016-10" db="EMBL/GenBank/DDBJ databases">
        <authorList>
            <person name="Varghese N."/>
            <person name="Submissions S."/>
        </authorList>
    </citation>
    <scope>NUCLEOTIDE SEQUENCE [LARGE SCALE GENOMIC DNA]</scope>
    <source>
        <strain evidence="7">DSM 14807</strain>
    </source>
</reference>
<comment type="catalytic activity">
    <reaction evidence="4">
        <text>ADP-D-glycero-beta-D-manno-heptose = ADP-L-glycero-beta-D-manno-heptose</text>
        <dbReference type="Rhea" id="RHEA:17577"/>
        <dbReference type="ChEBI" id="CHEBI:59967"/>
        <dbReference type="ChEBI" id="CHEBI:61506"/>
        <dbReference type="EC" id="5.1.3.20"/>
    </reaction>
</comment>
<dbReference type="GO" id="GO:0097171">
    <property type="term" value="P:ADP-L-glycero-beta-D-manno-heptose biosynthetic process"/>
    <property type="evidence" value="ECO:0007669"/>
    <property type="project" value="UniProtKB-UniPathway"/>
</dbReference>
<feature type="binding site" evidence="4">
    <location>
        <position position="237"/>
    </location>
    <ligand>
        <name>substrate</name>
    </ligand>
</feature>
<feature type="binding site" evidence="4">
    <location>
        <begin position="95"/>
        <end position="99"/>
    </location>
    <ligand>
        <name>NADP(+)</name>
        <dbReference type="ChEBI" id="CHEBI:58349"/>
    </ligand>
</feature>
<comment type="domain">
    <text evidence="4">Contains a large N-terminal NADP-binding domain, and a smaller C-terminal substrate-binding domain.</text>
</comment>
<evidence type="ECO:0000256" key="2">
    <source>
        <dbReference type="ARBA" id="ARBA00023235"/>
    </source>
</evidence>
<dbReference type="Gene3D" id="3.40.50.720">
    <property type="entry name" value="NAD(P)-binding Rossmann-like Domain"/>
    <property type="match status" value="1"/>
</dbReference>
<keyword evidence="1 4" id="KW-0521">NADP</keyword>
<feature type="binding site" evidence="4">
    <location>
        <position position="191"/>
    </location>
    <ligand>
        <name>substrate</name>
    </ligand>
</feature>
<feature type="binding site" evidence="4">
    <location>
        <position position="202"/>
    </location>
    <ligand>
        <name>substrate</name>
    </ligand>
</feature>
<dbReference type="RefSeq" id="WP_092456161.1">
    <property type="nucleotide sequence ID" value="NZ_FPCJ01000001.1"/>
</dbReference>
<protein>
    <recommendedName>
        <fullName evidence="4">ADP-L-glycero-D-manno-heptose-6-epimerase</fullName>
        <ecNumber evidence="4">5.1.3.20</ecNumber>
    </recommendedName>
    <alternativeName>
        <fullName evidence="4">ADP-L-glycero-beta-D-manno-heptose-6-epimerase</fullName>
        <shortName evidence="4">ADP-glyceromanno-heptose 6-epimerase</shortName>
        <shortName evidence="4">ADP-hep 6-epimerase</shortName>
        <shortName evidence="4">AGME</shortName>
    </alternativeName>
</protein>
<keyword evidence="7" id="KW-1185">Reference proteome</keyword>
<evidence type="ECO:0000313" key="6">
    <source>
        <dbReference type="EMBL" id="SFV27300.1"/>
    </source>
</evidence>
<comment type="similarity">
    <text evidence="4">Belongs to the NAD(P)-dependent epimerase/dehydratase family. HldD subfamily.</text>
</comment>
<feature type="binding site" evidence="4">
    <location>
        <begin position="30"/>
        <end position="31"/>
    </location>
    <ligand>
        <name>NADP(+)</name>
        <dbReference type="ChEBI" id="CHEBI:58349"/>
    </ligand>
</feature>
<evidence type="ECO:0000259" key="5">
    <source>
        <dbReference type="Pfam" id="PF01370"/>
    </source>
</evidence>
<dbReference type="Pfam" id="PF01370">
    <property type="entry name" value="Epimerase"/>
    <property type="match status" value="1"/>
</dbReference>
<dbReference type="PANTHER" id="PTHR43103:SF3">
    <property type="entry name" value="ADP-L-GLYCERO-D-MANNO-HEPTOSE-6-EPIMERASE"/>
    <property type="match status" value="1"/>
</dbReference>
<evidence type="ECO:0000256" key="4">
    <source>
        <dbReference type="HAMAP-Rule" id="MF_01601"/>
    </source>
</evidence>
<dbReference type="GO" id="GO:0050661">
    <property type="term" value="F:NADP binding"/>
    <property type="evidence" value="ECO:0007669"/>
    <property type="project" value="InterPro"/>
</dbReference>
<comment type="pathway">
    <text evidence="4">Nucleotide-sugar biosynthesis; ADP-L-glycero-beta-D-manno-heptose biosynthesis; ADP-L-glycero-beta-D-manno-heptose from D-glycero-beta-D-manno-heptose 7-phosphate: step 4/4.</text>
</comment>
<dbReference type="Gene3D" id="3.90.25.10">
    <property type="entry name" value="UDP-galactose 4-epimerase, domain 1"/>
    <property type="match status" value="1"/>
</dbReference>
<evidence type="ECO:0000313" key="7">
    <source>
        <dbReference type="Proteomes" id="UP000199537"/>
    </source>
</evidence>
<feature type="domain" description="NAD-dependent epimerase/dehydratase" evidence="5">
    <location>
        <begin position="22"/>
        <end position="265"/>
    </location>
</feature>
<sequence>MSADARQTSHSSNWVPDRKDTILVTGAAGFIGSCLVKYLNEQGYERLILSDDFSRPDKLKNLERKQYLQRIDREQLLDWLAHEGWDHSIRFIFHIGARTDTTEFNRQIFDRLNVQYSQQLWNYAVKRQIPFLYASSAATYGDGSQGYDDDHARIPELKPLNPYGWSKQQFDLWVLSQEQTPPFWYGLKFFNVYGPNEYHKGRMASVIWHAYRQIQETGIVRLFQSHRPEYRDGEQLRDFIYVKDILKICFWCMQHLPPSGIYNAGTGKARTFYDLVKATFAAVNKPLQVQYIPIPEDIRNTYQYFTEARMEKLRKAGYTDPFSSLEDGIADYVQQYLLTHQYY</sequence>
<dbReference type="HAMAP" id="MF_01601">
    <property type="entry name" value="Heptose_epimerase"/>
    <property type="match status" value="1"/>
</dbReference>
<dbReference type="UniPathway" id="UPA00356">
    <property type="reaction ID" value="UER00440"/>
</dbReference>
<dbReference type="GO" id="GO:0008712">
    <property type="term" value="F:ADP-glyceromanno-heptose 6-epimerase activity"/>
    <property type="evidence" value="ECO:0007669"/>
    <property type="project" value="UniProtKB-UniRule"/>
</dbReference>
<dbReference type="STRING" id="1393122.SAMN05660895_0082"/>
<dbReference type="OrthoDB" id="8967463at2"/>
<name>A0A1I7MY26_9BACT</name>
<dbReference type="SUPFAM" id="SSF51735">
    <property type="entry name" value="NAD(P)-binding Rossmann-fold domains"/>
    <property type="match status" value="1"/>
</dbReference>
<dbReference type="Proteomes" id="UP000199537">
    <property type="component" value="Unassembled WGS sequence"/>
</dbReference>
<evidence type="ECO:0000256" key="1">
    <source>
        <dbReference type="ARBA" id="ARBA00022857"/>
    </source>
</evidence>